<accession>A0AC58L363</accession>
<name>A0AC58L363_CASCN</name>
<evidence type="ECO:0000313" key="1">
    <source>
        <dbReference type="Proteomes" id="UP001732720"/>
    </source>
</evidence>
<keyword evidence="1" id="KW-1185">Reference proteome</keyword>
<sequence>MTTEAEMEAEDGVAPGIKNLAARTSPVYYWACRQVRGCSLPAATATIASTVMFLPGILLLAWLPAGLAHQSPTFGGALPGYGTPRCYSAEELTHGHVPPHLLARSAKWERALPVALVSSLEAVGHRRQHKESPVGTQCPILRPEEVLEADTHQRSISPWRYRIDTDENRYPQKLAVAECLCQGCINARTGRETVALNSVRLHQSLLVLRRQPCALNGTGAPTPGAYAFHTEFIRVPVGCTCVLPRSTQ</sequence>
<evidence type="ECO:0000313" key="2">
    <source>
        <dbReference type="RefSeq" id="XP_073911584.1"/>
    </source>
</evidence>
<organism evidence="1 2">
    <name type="scientific">Castor canadensis</name>
    <name type="common">American beaver</name>
    <dbReference type="NCBI Taxonomy" id="51338"/>
    <lineage>
        <taxon>Eukaryota</taxon>
        <taxon>Metazoa</taxon>
        <taxon>Chordata</taxon>
        <taxon>Craniata</taxon>
        <taxon>Vertebrata</taxon>
        <taxon>Euteleostomi</taxon>
        <taxon>Mammalia</taxon>
        <taxon>Eutheria</taxon>
        <taxon>Euarchontoglires</taxon>
        <taxon>Glires</taxon>
        <taxon>Rodentia</taxon>
        <taxon>Castorimorpha</taxon>
        <taxon>Castoridae</taxon>
        <taxon>Castor</taxon>
    </lineage>
</organism>
<gene>
    <name evidence="2" type="primary">Il17c</name>
</gene>
<proteinExistence type="predicted"/>
<protein>
    <submittedName>
        <fullName evidence="2">Interleukin-17C</fullName>
    </submittedName>
</protein>
<dbReference type="Proteomes" id="UP001732720">
    <property type="component" value="Chromosome 15"/>
</dbReference>
<reference evidence="2" key="1">
    <citation type="submission" date="2025-08" db="UniProtKB">
        <authorList>
            <consortium name="RefSeq"/>
        </authorList>
    </citation>
    <scope>IDENTIFICATION</scope>
</reference>
<dbReference type="RefSeq" id="XP_073911584.1">
    <property type="nucleotide sequence ID" value="XM_074055483.1"/>
</dbReference>